<feature type="compositionally biased region" description="Low complexity" evidence="1">
    <location>
        <begin position="335"/>
        <end position="353"/>
    </location>
</feature>
<feature type="compositionally biased region" description="Basic residues" evidence="1">
    <location>
        <begin position="280"/>
        <end position="290"/>
    </location>
</feature>
<organism evidence="2 3">
    <name type="scientific">Rhipicephalus microplus</name>
    <name type="common">Cattle tick</name>
    <name type="synonym">Boophilus microplus</name>
    <dbReference type="NCBI Taxonomy" id="6941"/>
    <lineage>
        <taxon>Eukaryota</taxon>
        <taxon>Metazoa</taxon>
        <taxon>Ecdysozoa</taxon>
        <taxon>Arthropoda</taxon>
        <taxon>Chelicerata</taxon>
        <taxon>Arachnida</taxon>
        <taxon>Acari</taxon>
        <taxon>Parasitiformes</taxon>
        <taxon>Ixodida</taxon>
        <taxon>Ixodoidea</taxon>
        <taxon>Ixodidae</taxon>
        <taxon>Rhipicephalinae</taxon>
        <taxon>Rhipicephalus</taxon>
        <taxon>Boophilus</taxon>
    </lineage>
</organism>
<feature type="compositionally biased region" description="Basic and acidic residues" evidence="1">
    <location>
        <begin position="358"/>
        <end position="388"/>
    </location>
</feature>
<evidence type="ECO:0000256" key="1">
    <source>
        <dbReference type="SAM" id="MobiDB-lite"/>
    </source>
</evidence>
<comment type="caution">
    <text evidence="2">The sequence shown here is derived from an EMBL/GenBank/DDBJ whole genome shotgun (WGS) entry which is preliminary data.</text>
</comment>
<dbReference type="Proteomes" id="UP000821866">
    <property type="component" value="Chromosome 4"/>
</dbReference>
<evidence type="ECO:0000313" key="3">
    <source>
        <dbReference type="Proteomes" id="UP000821866"/>
    </source>
</evidence>
<proteinExistence type="predicted"/>
<feature type="compositionally biased region" description="Basic and acidic residues" evidence="1">
    <location>
        <begin position="53"/>
        <end position="71"/>
    </location>
</feature>
<name>A0A9J6DZK4_RHIMP</name>
<feature type="region of interest" description="Disordered" evidence="1">
    <location>
        <begin position="274"/>
        <end position="298"/>
    </location>
</feature>
<feature type="region of interest" description="Disordered" evidence="1">
    <location>
        <begin position="53"/>
        <end position="79"/>
    </location>
</feature>
<gene>
    <name evidence="2" type="ORF">HPB51_007225</name>
</gene>
<accession>A0A9J6DZK4</accession>
<dbReference type="EMBL" id="JABSTU010000006">
    <property type="protein sequence ID" value="KAH8027675.1"/>
    <property type="molecule type" value="Genomic_DNA"/>
</dbReference>
<evidence type="ECO:0000313" key="2">
    <source>
        <dbReference type="EMBL" id="KAH8027675.1"/>
    </source>
</evidence>
<protein>
    <submittedName>
        <fullName evidence="2">Uncharacterized protein</fullName>
    </submittedName>
</protein>
<reference evidence="2" key="2">
    <citation type="submission" date="2021-09" db="EMBL/GenBank/DDBJ databases">
        <authorList>
            <person name="Jia N."/>
            <person name="Wang J."/>
            <person name="Shi W."/>
            <person name="Du L."/>
            <person name="Sun Y."/>
            <person name="Zhan W."/>
            <person name="Jiang J."/>
            <person name="Wang Q."/>
            <person name="Zhang B."/>
            <person name="Ji P."/>
            <person name="Sakyi L.B."/>
            <person name="Cui X."/>
            <person name="Yuan T."/>
            <person name="Jiang B."/>
            <person name="Yang W."/>
            <person name="Lam T.T.-Y."/>
            <person name="Chang Q."/>
            <person name="Ding S."/>
            <person name="Wang X."/>
            <person name="Zhu J."/>
            <person name="Ruan X."/>
            <person name="Zhao L."/>
            <person name="Wei J."/>
            <person name="Que T."/>
            <person name="Du C."/>
            <person name="Cheng J."/>
            <person name="Dai P."/>
            <person name="Han X."/>
            <person name="Huang E."/>
            <person name="Gao Y."/>
            <person name="Liu J."/>
            <person name="Shao H."/>
            <person name="Ye R."/>
            <person name="Li L."/>
            <person name="Wei W."/>
            <person name="Wang X."/>
            <person name="Wang C."/>
            <person name="Huo Q."/>
            <person name="Li W."/>
            <person name="Guo W."/>
            <person name="Chen H."/>
            <person name="Chen S."/>
            <person name="Zhou L."/>
            <person name="Zhou L."/>
            <person name="Ni X."/>
            <person name="Tian J."/>
            <person name="Zhou Y."/>
            <person name="Sheng Y."/>
            <person name="Liu T."/>
            <person name="Pan Y."/>
            <person name="Xia L."/>
            <person name="Li J."/>
            <person name="Zhao F."/>
            <person name="Cao W."/>
        </authorList>
    </citation>
    <scope>NUCLEOTIDE SEQUENCE</scope>
    <source>
        <strain evidence="2">Rmic-2018</strain>
        <tissue evidence="2">Larvae</tissue>
    </source>
</reference>
<reference evidence="2" key="1">
    <citation type="journal article" date="2020" name="Cell">
        <title>Large-Scale Comparative Analyses of Tick Genomes Elucidate Their Genetic Diversity and Vector Capacities.</title>
        <authorList>
            <consortium name="Tick Genome and Microbiome Consortium (TIGMIC)"/>
            <person name="Jia N."/>
            <person name="Wang J."/>
            <person name="Shi W."/>
            <person name="Du L."/>
            <person name="Sun Y."/>
            <person name="Zhan W."/>
            <person name="Jiang J.F."/>
            <person name="Wang Q."/>
            <person name="Zhang B."/>
            <person name="Ji P."/>
            <person name="Bell-Sakyi L."/>
            <person name="Cui X.M."/>
            <person name="Yuan T.T."/>
            <person name="Jiang B.G."/>
            <person name="Yang W.F."/>
            <person name="Lam T.T."/>
            <person name="Chang Q.C."/>
            <person name="Ding S.J."/>
            <person name="Wang X.J."/>
            <person name="Zhu J.G."/>
            <person name="Ruan X.D."/>
            <person name="Zhao L."/>
            <person name="Wei J.T."/>
            <person name="Ye R.Z."/>
            <person name="Que T.C."/>
            <person name="Du C.H."/>
            <person name="Zhou Y.H."/>
            <person name="Cheng J.X."/>
            <person name="Dai P.F."/>
            <person name="Guo W.B."/>
            <person name="Han X.H."/>
            <person name="Huang E.J."/>
            <person name="Li L.F."/>
            <person name="Wei W."/>
            <person name="Gao Y.C."/>
            <person name="Liu J.Z."/>
            <person name="Shao H.Z."/>
            <person name="Wang X."/>
            <person name="Wang C.C."/>
            <person name="Yang T.C."/>
            <person name="Huo Q.B."/>
            <person name="Li W."/>
            <person name="Chen H.Y."/>
            <person name="Chen S.E."/>
            <person name="Zhou L.G."/>
            <person name="Ni X.B."/>
            <person name="Tian J.H."/>
            <person name="Sheng Y."/>
            <person name="Liu T."/>
            <person name="Pan Y.S."/>
            <person name="Xia L.Y."/>
            <person name="Li J."/>
            <person name="Zhao F."/>
            <person name="Cao W.C."/>
        </authorList>
    </citation>
    <scope>NUCLEOTIDE SEQUENCE</scope>
    <source>
        <strain evidence="2">Rmic-2018</strain>
    </source>
</reference>
<feature type="region of interest" description="Disordered" evidence="1">
    <location>
        <begin position="321"/>
        <end position="406"/>
    </location>
</feature>
<feature type="compositionally biased region" description="Low complexity" evidence="1">
    <location>
        <begin position="138"/>
        <end position="149"/>
    </location>
</feature>
<feature type="region of interest" description="Disordered" evidence="1">
    <location>
        <begin position="134"/>
        <end position="157"/>
    </location>
</feature>
<dbReference type="AlphaFoldDB" id="A0A9J6DZK4"/>
<keyword evidence="3" id="KW-1185">Reference proteome</keyword>
<feature type="compositionally biased region" description="Basic residues" evidence="1">
    <location>
        <begin position="389"/>
        <end position="406"/>
    </location>
</feature>
<sequence>MDEAGGRHIRSTSVKRKKAVFLEDSVSTFESHENLKEPRAPRVRSPRVLKKLPSEEKITSTKTVQTEERGGISRAETATSNAGRPKIITPRVKTHVDVDDSNSEMISASYTRVRTHTEMVQQPCVPGGNAQPLDFARSPDQPSFFSPSSGSPPSPHPGYINQNFVCPPYMTNFRPDVGATPSVPVPVAAPFLAQQMAQVTPTAAAQMTYYGQVQEVAPLPAPQPPASTLAAPARSSSDRVASCPLSSCFRGASSRPEKSSEGVRVKECEGAESKECDHHCCHHKRRHSRSVRSPLPPPSVSSAFTVGYMINSENELSPVFMPLNDKQPRTNETTAAVSPPSPSAHAASSLGSASEDDPVAKLEKRVQEQMVEIEKAIKEQDARREGNAMKKRNEKRNEKRRHRRRG</sequence>